<name>A0A3B0C0C6_9BACL</name>
<sequence length="124" mass="13691">MDNEAILQKLRYKPGAAVVLNAPDGYGLGVGNESGESLDFLLLYVHNAAEANEWLSRAAGMLKEDAVFWIAYPKSSSKVKSDLNRDSLNALVQNSTSYRAVSNVAVDEKWSALRFRRADLVKSR</sequence>
<comment type="caution">
    <text evidence="1">The sequence shown here is derived from an EMBL/GenBank/DDBJ whole genome shotgun (WGS) entry which is preliminary data.</text>
</comment>
<proteinExistence type="predicted"/>
<accession>A0A3B0C0C6</accession>
<dbReference type="RefSeq" id="WP_120749290.1">
    <property type="nucleotide sequence ID" value="NZ_RBAH01000016.1"/>
</dbReference>
<protein>
    <recommendedName>
        <fullName evidence="3">DUF3052 domain-containing protein</fullName>
    </recommendedName>
</protein>
<dbReference type="EMBL" id="RBAH01000016">
    <property type="protein sequence ID" value="RKN79235.1"/>
    <property type="molecule type" value="Genomic_DNA"/>
</dbReference>
<dbReference type="OrthoDB" id="9800461at2"/>
<dbReference type="Proteomes" id="UP000282311">
    <property type="component" value="Unassembled WGS sequence"/>
</dbReference>
<gene>
    <name evidence="1" type="ORF">D7M11_21390</name>
</gene>
<organism evidence="1 2">
    <name type="scientific">Paenibacillus ginsengarvi</name>
    <dbReference type="NCBI Taxonomy" id="400777"/>
    <lineage>
        <taxon>Bacteria</taxon>
        <taxon>Bacillati</taxon>
        <taxon>Bacillota</taxon>
        <taxon>Bacilli</taxon>
        <taxon>Bacillales</taxon>
        <taxon>Paenibacillaceae</taxon>
        <taxon>Paenibacillus</taxon>
    </lineage>
</organism>
<evidence type="ECO:0000313" key="1">
    <source>
        <dbReference type="EMBL" id="RKN79235.1"/>
    </source>
</evidence>
<keyword evidence="2" id="KW-1185">Reference proteome</keyword>
<reference evidence="1 2" key="1">
    <citation type="journal article" date="2007" name="Int. J. Syst. Evol. Microbiol.">
        <title>Paenibacillus ginsengarvi sp. nov., isolated from soil from ginseng cultivation.</title>
        <authorList>
            <person name="Yoon M.H."/>
            <person name="Ten L.N."/>
            <person name="Im W.T."/>
        </authorList>
    </citation>
    <scope>NUCLEOTIDE SEQUENCE [LARGE SCALE GENOMIC DNA]</scope>
    <source>
        <strain evidence="1 2">KCTC 13059</strain>
    </source>
</reference>
<evidence type="ECO:0000313" key="2">
    <source>
        <dbReference type="Proteomes" id="UP000282311"/>
    </source>
</evidence>
<evidence type="ECO:0008006" key="3">
    <source>
        <dbReference type="Google" id="ProtNLM"/>
    </source>
</evidence>
<dbReference type="AlphaFoldDB" id="A0A3B0C0C6"/>